<keyword evidence="2" id="KW-0964">Secreted</keyword>
<evidence type="ECO:0000256" key="3">
    <source>
        <dbReference type="ARBA" id="ARBA00022729"/>
    </source>
</evidence>
<accession>A0ABX1E792</accession>
<dbReference type="SUPFAM" id="SSF51126">
    <property type="entry name" value="Pectin lyase-like"/>
    <property type="match status" value="1"/>
</dbReference>
<reference evidence="6 7" key="1">
    <citation type="submission" date="2020-03" db="EMBL/GenBank/DDBJ databases">
        <title>Roseomonas selenitidurans sp. nov. isolated from urban soil.</title>
        <authorList>
            <person name="Liu H."/>
        </authorList>
    </citation>
    <scope>NUCLEOTIDE SEQUENCE [LARGE SCALE GENOMIC DNA]</scope>
    <source>
        <strain evidence="6 7">BU-1</strain>
    </source>
</reference>
<protein>
    <submittedName>
        <fullName evidence="6">Filamentous hemagglutinin N-terminal domain-containing protein</fullName>
    </submittedName>
</protein>
<keyword evidence="7" id="KW-1185">Reference proteome</keyword>
<feature type="signal peptide" evidence="4">
    <location>
        <begin position="1"/>
        <end position="22"/>
    </location>
</feature>
<name>A0ABX1E792_9PROT</name>
<organism evidence="6 7">
    <name type="scientific">Falsiroseomonas selenitidurans</name>
    <dbReference type="NCBI Taxonomy" id="2716335"/>
    <lineage>
        <taxon>Bacteria</taxon>
        <taxon>Pseudomonadati</taxon>
        <taxon>Pseudomonadota</taxon>
        <taxon>Alphaproteobacteria</taxon>
        <taxon>Acetobacterales</taxon>
        <taxon>Roseomonadaceae</taxon>
        <taxon>Falsiroseomonas</taxon>
    </lineage>
</organism>
<dbReference type="NCBIfam" id="TIGR01901">
    <property type="entry name" value="adhes_NPXG"/>
    <property type="match status" value="1"/>
</dbReference>
<dbReference type="Pfam" id="PF05860">
    <property type="entry name" value="TPS"/>
    <property type="match status" value="1"/>
</dbReference>
<evidence type="ECO:0000313" key="7">
    <source>
        <dbReference type="Proteomes" id="UP000787635"/>
    </source>
</evidence>
<comment type="subcellular location">
    <subcellularLocation>
        <location evidence="1">Secreted</location>
    </subcellularLocation>
</comment>
<dbReference type="Proteomes" id="UP000787635">
    <property type="component" value="Unassembled WGS sequence"/>
</dbReference>
<evidence type="ECO:0000256" key="2">
    <source>
        <dbReference type="ARBA" id="ARBA00022525"/>
    </source>
</evidence>
<dbReference type="RefSeq" id="WP_168033378.1">
    <property type="nucleotide sequence ID" value="NZ_JAAVNE010000033.1"/>
</dbReference>
<dbReference type="InterPro" id="IPR050909">
    <property type="entry name" value="Bact_Autotransporter_VF"/>
</dbReference>
<dbReference type="Gene3D" id="2.160.20.10">
    <property type="entry name" value="Single-stranded right-handed beta-helix, Pectin lyase-like"/>
    <property type="match status" value="2"/>
</dbReference>
<keyword evidence="3 4" id="KW-0732">Signal</keyword>
<gene>
    <name evidence="6" type="ORF">HEQ75_18380</name>
</gene>
<feature type="domain" description="Filamentous haemagglutinin FhaB/tRNA nuclease CdiA-like TPS" evidence="5">
    <location>
        <begin position="25"/>
        <end position="137"/>
    </location>
</feature>
<dbReference type="SMART" id="SM00912">
    <property type="entry name" value="Haemagg_act"/>
    <property type="match status" value="1"/>
</dbReference>
<dbReference type="InterPro" id="IPR011050">
    <property type="entry name" value="Pectin_lyase_fold/virulence"/>
</dbReference>
<evidence type="ECO:0000313" key="6">
    <source>
        <dbReference type="EMBL" id="NKC32838.1"/>
    </source>
</evidence>
<dbReference type="PANTHER" id="PTHR12338">
    <property type="entry name" value="AUTOTRANSPORTER"/>
    <property type="match status" value="1"/>
</dbReference>
<evidence type="ECO:0000256" key="4">
    <source>
        <dbReference type="SAM" id="SignalP"/>
    </source>
</evidence>
<comment type="caution">
    <text evidence="6">The sequence shown here is derived from an EMBL/GenBank/DDBJ whole genome shotgun (WGS) entry which is preliminary data.</text>
</comment>
<dbReference type="EMBL" id="JAAVNE010000033">
    <property type="protein sequence ID" value="NKC32838.1"/>
    <property type="molecule type" value="Genomic_DNA"/>
</dbReference>
<dbReference type="PANTHER" id="PTHR12338:SF8">
    <property type="entry name" value="HEME_HEMOPEXIN-BINDING PROTEIN"/>
    <property type="match status" value="1"/>
</dbReference>
<proteinExistence type="predicted"/>
<dbReference type="InterPro" id="IPR008638">
    <property type="entry name" value="FhaB/CdiA-like_TPS"/>
</dbReference>
<evidence type="ECO:0000259" key="5">
    <source>
        <dbReference type="SMART" id="SM00912"/>
    </source>
</evidence>
<feature type="chain" id="PRO_5046639382" evidence="4">
    <location>
        <begin position="23"/>
        <end position="3003"/>
    </location>
</feature>
<evidence type="ECO:0000256" key="1">
    <source>
        <dbReference type="ARBA" id="ARBA00004613"/>
    </source>
</evidence>
<dbReference type="InterPro" id="IPR012334">
    <property type="entry name" value="Pectin_lyas_fold"/>
</dbReference>
<sequence length="3003" mass="280641">MRARLLATSALLPVLAAAPALAQAPNAAPSGGQVVAGAASISRTATTTTIDQASQRAAIDWRGFDVGANQAVRFNQPSSAAWTLNRVNSPDPSLIAGRITANGGIAIVNQSGVVFAPGAQVNVGSLIASAANITTQNFMAGRMVFDGAPRPGARVENHGRITVADRGLATLVAPGVANAGVIQARLGRVALAGAETFTLDLAGDGLVSLDVTQAVRQAPGGGVALVTNSGLIEAAGGTVLLTAEAARGVVDTVLRNTGRISTDAAGGGGQVALRAVGGEARIDAGHISADASAGRGGQIAATAPGGAVVVAQPARLSASGAAGGGTVQLGGATTQRVSVAGIVAAAGTGAAVRGGLVAVQGKTLVALEAGAKLDASAPGGGGTILAGSTGRGRDGALAATTRIAAGASLTADATAAGQGGSIVINSLSETAMQGALSARGGAAGGDGGFIEISGQAALAIAGTVDLRAPAGANGTLLFDPLAIEVVAVQPDAGDLGPEDANQAGGAALIQANTDAGGTLFVLNTDINGFAANMTLEAVNGITVSAAINKAAGDLTLTAGGAIALNAPVTLDAAATLNLRSDGAVTQTGIITAGTLDVRGATGAEAGAITLDLANQVASFAAASSAGISFRSALAGGLTVTGATAAADSTLQGDARLALSGDVDVGAANRLDLRSDGGVTQAGIITASLVDVRGATGAAAAAIALDQQNQVANFSATASAGVAFRSSLAAGLAVTGVTAAGDSTLQGDNALALTGAIDVGAANRLDLRSDGAVTQAGILTAGTLDVRGATVSAAASVALGLANQVGTVEGLADGDLTLRSAAAGGLTVTNATAGGSLALTADAGLSLSGTAEGTGGVTLTAETLSLAGPVRSGANADVTLVTDTLTVTAGAALRAGTAGNGGTLAIGPRSTGRDIRLGGAGAPADTLTIGDDVLAVIDPLTARLLVNGGTTSALRAVSALDFDALGVEQVELRGASIAVEAALRATTGLTLVAQNDVTQTAAGLLTTNSLAATSNAGSVLLATASPLNAVGAVSGSAATDFTFGGTLALAAGPVTATAGAVTLGAPGITLAGAVAAGTDATLTSSAAIALDAALTAGATARLRADGAVTQTGIVTAATLDIAGASGAASGAVTLALANQVGSFIAVSSAGVDFRSAIAGGLTVTGMTAAADSTLRGDTSLALSGAVDVAANGLDLRSDGAVTQAGVITAGALDVRGASGATAGAITLGLANLVTGFAAASSGDVTFNAAGALGVTGVVAGGTAALTAGGTMTVTGDVTGSDGVTLTARALDIQALVGSGADAGVTLVTDSLVSSGTGAFRAGLGADGGTLEIGPRTAGRAIQLGGDSGAPPADTLVVGSDSIGRIAADTATLLLNGAGTSAVRVAGAADLAAQGVEQVELRGATIAVEAALSAAEDLLLRADGVVTQTALLTADTLAVRGATGAAADAVTLDLANDIGSFAAVSSAGVDFRSAGAGGLSVTGLTAVTDSRLRGDVSLALTGAAAVGAATLDLRSDGAVTQGAALTAGTLDVRGATGAAAGAVTLDLANQVGSFAADSSAGVNFRSTLALEVTGVTAAADSTLRGDPSLVLSGAVDVGAASRLDLRTDGPVTQTAALTAGTLDVRGATGAAAGAIALELANSVGSFAAASSAGVGFRSTLALDVTGVTAAADSTLRGDPSLVLSGVVDVGAANRLDLRSDGAVTQTAIITADTLDVRNADGSAAAGAITLDLANEVGHFAAASAAGVSFRSALAAGLDVTGVTAAADSTLRGDTALAPSGAVDVGAANRLDLRSDGAVTQTAIITAETLDVRGATGAAAGAVTLGLANQVGRFAAVSSAAVSFRSALAAGLEVTGVTAAGDSALRGDAALALSGAVDVGAANALDLRSDGAVTQAAILTADTLDVRSADGSAAAGAITLELANQVAGFAATSSGGVAFRSARPGGLTATQVEAGAALALTADATLASTGTILSTGSTVTLAGAAGVTQSAGSIAGSGAVALTASAGAVATAGSVTSGAGVTLAGSTGVTQSAGSIAGSGAVALIASAGSVTADASISSTTSGVALSGQSGVAQAATGIITAADAVALTASGGAVATAGSVSSSGAGVALEGSTGVTQSAGSIAGSGAVALTASGGAVATAGSVSSSGAGVTLAGSTGVTQSAGSIAGSGAVALTASAGRVDAAATVTSSGAGITLSGQAGVGQAASGIVTAADAVALTASGGVVATAGSVASTGAGVSLAGASGVTQSAGSIQGADAVALTASGGVVATAGSVASTGAGVSLAGASGVTQSAGSIAGSGAVALTASGGVVATAGSVASTGAGVSLSGASGVTQSAGSIQGAGAVALVSSTGGVVADASLRSTAAGVALSGQTGVTQAAGGSVAAVDAVSLAAAGGAVTTAGTVQSSGAGVALSSQSGVTQSGGSIAGAEAVALTASGGAVSTAGTVQSSNAGVSLTGQAGVTQSGGSITGSGAVVLTASGGAVSTAGTVQSSGAGVAVSGQSGVTQSGGSIGGSGAVAVTAAGGAVAIAGSVQSTGAAVDLSGQSGTLASGGSVRGAGAVAFTATSGAVSTAGTVVSDTANVVLNAAGDITQGGGRIAAAGTVELVSKGAISATAGRIEAAILRAEGGSIDIGRFSSDPSSPTHALIVREMQASRATAGRALIELQGLADGTETVVSGPQTATQGYTLRSTGNLLLRDAAVQAGSGDARIQADGFLRLDPGSSVTAPGVVRLAAGQSTALAQALSLEGVALQGNQLELVVGQAGRSDGRVVVVSSEIRAGTSVLFAAGGSVATSDVAVVQTDLARLPLVIYDTRRSGTAFRATPGAVTDATADRPGLQAVQQPWQVRASDTPVGALVFGVDDGGSGAASAAAAGTVTLLLDAGDSPVLLMLDGGTASGVLTAGRLGVHGLPGTERAAGDNVVSLSGQLNRVEAGIAAQFGRSTARAAADEVRYRFNECVIGAVNCAGTSLAQPFVVPLDTRIDIRRDRPRLDPDVLLPNIAEEDY</sequence>